<evidence type="ECO:0000313" key="3">
    <source>
        <dbReference type="Proteomes" id="UP001565283"/>
    </source>
</evidence>
<proteinExistence type="predicted"/>
<gene>
    <name evidence="2" type="ORF">AALA52_06965</name>
</gene>
<dbReference type="Proteomes" id="UP001565283">
    <property type="component" value="Unassembled WGS sequence"/>
</dbReference>
<keyword evidence="1" id="KW-0472">Membrane</keyword>
<dbReference type="RefSeq" id="WP_369948493.1">
    <property type="nucleotide sequence ID" value="NZ_JBCLSH010000024.1"/>
</dbReference>
<keyword evidence="3" id="KW-1185">Reference proteome</keyword>
<accession>A0ABV4D5E7</accession>
<organism evidence="2 3">
    <name type="scientific">Lactococcus ileimucosae</name>
    <dbReference type="NCBI Taxonomy" id="2941329"/>
    <lineage>
        <taxon>Bacteria</taxon>
        <taxon>Bacillati</taxon>
        <taxon>Bacillota</taxon>
        <taxon>Bacilli</taxon>
        <taxon>Lactobacillales</taxon>
        <taxon>Streptococcaceae</taxon>
        <taxon>Lactococcus</taxon>
    </lineage>
</organism>
<keyword evidence="1" id="KW-0812">Transmembrane</keyword>
<sequence>MRKTLLNASFEESNRITANLFKGAPFWYDTGGSGSQKIAARLFNIIPLIMFSVLFYALGVLLPMNTTAGDVLYGLEDIWMGIGYFQWLRPILIFAITTWSVTIVINIFPKSNYMIQRIFGVTILLLMLLLMFLALMPMALGMTLGAVGWVGFSIICLYGMSWYLDKLSSKIQSLKLELYRELVVSSPSLFSKIWKFLKKIWLVAAMFMVLNIVFFRIGMWGDFTLWSFVWIIGGGLYFGILVATTVLLRMVISDYYFAKYSDQYRVLWKVSDEQWFGKRKAKRLAKKRLKEGK</sequence>
<reference evidence="2 3" key="1">
    <citation type="submission" date="2024-03" db="EMBL/GenBank/DDBJ databases">
        <title>Mouse gut bacterial collection (mGBC) of GemPharmatech.</title>
        <authorList>
            <person name="He Y."/>
            <person name="Dong L."/>
            <person name="Wu D."/>
            <person name="Gao X."/>
            <person name="Lin Z."/>
        </authorList>
    </citation>
    <scope>NUCLEOTIDE SEQUENCE [LARGE SCALE GENOMIC DNA]</scope>
    <source>
        <strain evidence="2 3">61-15</strain>
    </source>
</reference>
<feature type="transmembrane region" description="Helical" evidence="1">
    <location>
        <begin position="225"/>
        <end position="248"/>
    </location>
</feature>
<feature type="transmembrane region" description="Helical" evidence="1">
    <location>
        <begin position="146"/>
        <end position="164"/>
    </location>
</feature>
<evidence type="ECO:0008006" key="4">
    <source>
        <dbReference type="Google" id="ProtNLM"/>
    </source>
</evidence>
<keyword evidence="1" id="KW-1133">Transmembrane helix</keyword>
<feature type="transmembrane region" description="Helical" evidence="1">
    <location>
        <begin position="84"/>
        <end position="106"/>
    </location>
</feature>
<feature type="transmembrane region" description="Helical" evidence="1">
    <location>
        <begin position="118"/>
        <end position="140"/>
    </location>
</feature>
<feature type="transmembrane region" description="Helical" evidence="1">
    <location>
        <begin position="42"/>
        <end position="64"/>
    </location>
</feature>
<feature type="transmembrane region" description="Helical" evidence="1">
    <location>
        <begin position="200"/>
        <end position="219"/>
    </location>
</feature>
<evidence type="ECO:0000313" key="2">
    <source>
        <dbReference type="EMBL" id="MEY8443978.1"/>
    </source>
</evidence>
<dbReference type="EMBL" id="JBCLSH010000024">
    <property type="protein sequence ID" value="MEY8443978.1"/>
    <property type="molecule type" value="Genomic_DNA"/>
</dbReference>
<comment type="caution">
    <text evidence="2">The sequence shown here is derived from an EMBL/GenBank/DDBJ whole genome shotgun (WGS) entry which is preliminary data.</text>
</comment>
<evidence type="ECO:0000256" key="1">
    <source>
        <dbReference type="SAM" id="Phobius"/>
    </source>
</evidence>
<name>A0ABV4D5E7_9LACT</name>
<protein>
    <recommendedName>
        <fullName evidence="4">DUF975 family protein</fullName>
    </recommendedName>
</protein>